<dbReference type="InterPro" id="IPR021970">
    <property type="entry name" value="SVM_signal"/>
</dbReference>
<dbReference type="Proteomes" id="UP000811481">
    <property type="component" value="Unassembled WGS sequence"/>
</dbReference>
<dbReference type="RefSeq" id="WP_212331080.1">
    <property type="nucleotide sequence ID" value="NZ_JAGVRH010000002.1"/>
</dbReference>
<name>A0ABS5K353_9MOLU</name>
<dbReference type="EMBL" id="JAGVRH010000002">
    <property type="protein sequence ID" value="MBS2126297.1"/>
    <property type="molecule type" value="Genomic_DNA"/>
</dbReference>
<dbReference type="Pfam" id="PF12113">
    <property type="entry name" value="SVM_signal"/>
    <property type="match status" value="1"/>
</dbReference>
<keyword evidence="3" id="KW-1185">Reference proteome</keyword>
<protein>
    <submittedName>
        <fullName evidence="2">SVM family protein</fullName>
    </submittedName>
</protein>
<gene>
    <name evidence="2" type="ORF">J8J04_01095</name>
</gene>
<comment type="caution">
    <text evidence="2">The sequence shown here is derived from an EMBL/GenBank/DDBJ whole genome shotgun (WGS) entry which is preliminary data.</text>
</comment>
<evidence type="ECO:0000259" key="1">
    <source>
        <dbReference type="Pfam" id="PF12113"/>
    </source>
</evidence>
<evidence type="ECO:0000313" key="3">
    <source>
        <dbReference type="Proteomes" id="UP000811481"/>
    </source>
</evidence>
<reference evidence="2" key="1">
    <citation type="submission" date="2021-04" db="EMBL/GenBank/DDBJ databases">
        <title>Draft genome sequence of StrPh-CL8, a phytoplasma strain causing strawberry phyllody in Chile.</title>
        <authorList>
            <person name="Cui W."/>
            <person name="Zamorano A."/>
            <person name="Fiore N."/>
        </authorList>
    </citation>
    <scope>NUCLEOTIDE SEQUENCE [LARGE SCALE GENOMIC DNA]</scope>
    <source>
        <strain evidence="2">StrPh-Cl</strain>
    </source>
</reference>
<feature type="domain" description="Sequence-variable mosaic (SVM) signal sequence" evidence="1">
    <location>
        <begin position="1"/>
        <end position="33"/>
    </location>
</feature>
<proteinExistence type="predicted"/>
<sequence>MFEFKNKFKMIYICLIIFIGFIFILNNHQVMAMNDYNNLTDSNLIENKIYELDLEINKLVTKVDFLSIYDVDITGLQQQLYNLDQKIKILYQKLSIVNTLKDIKKQIYNFSCKKKQIDINNLSCGCLLHPNKTIEEINNEHQENKLTNKKINNLRQIYINLQYKLNNLN</sequence>
<accession>A0ABS5K353</accession>
<organism evidence="2 3">
    <name type="scientific">'Fragaria x ananassa' phyllody phytoplasma</name>
    <dbReference type="NCBI Taxonomy" id="2358428"/>
    <lineage>
        <taxon>Bacteria</taxon>
        <taxon>Bacillati</taxon>
        <taxon>Mycoplasmatota</taxon>
        <taxon>Mollicutes</taxon>
        <taxon>Acholeplasmatales</taxon>
        <taxon>Acholeplasmataceae</taxon>
        <taxon>Candidatus Phytoplasma</taxon>
        <taxon>16SrXIII (Mexican periwinkle virescence group)</taxon>
    </lineage>
</organism>
<evidence type="ECO:0000313" key="2">
    <source>
        <dbReference type="EMBL" id="MBS2126297.1"/>
    </source>
</evidence>